<dbReference type="InterPro" id="IPR041609">
    <property type="entry name" value="PurL_linker"/>
</dbReference>
<dbReference type="CDD" id="cd02203">
    <property type="entry name" value="PurL_repeat1"/>
    <property type="match status" value="1"/>
</dbReference>
<dbReference type="RefSeq" id="WP_309652274.1">
    <property type="nucleotide sequence ID" value="NZ_JARWAK010000005.1"/>
</dbReference>
<organism evidence="16 17">
    <name type="scientific">Halomonas koreensis</name>
    <dbReference type="NCBI Taxonomy" id="245385"/>
    <lineage>
        <taxon>Bacteria</taxon>
        <taxon>Pseudomonadati</taxon>
        <taxon>Pseudomonadota</taxon>
        <taxon>Gammaproteobacteria</taxon>
        <taxon>Oceanospirillales</taxon>
        <taxon>Halomonadaceae</taxon>
        <taxon>Halomonas</taxon>
    </lineage>
</organism>
<dbReference type="InterPro" id="IPR010918">
    <property type="entry name" value="PurM-like_C_dom"/>
</dbReference>
<feature type="domain" description="Phosphoribosylformylglycinamidine synthase linker" evidence="13">
    <location>
        <begin position="173"/>
        <end position="222"/>
    </location>
</feature>
<dbReference type="InterPro" id="IPR036676">
    <property type="entry name" value="PurM-like_C_sf"/>
</dbReference>
<evidence type="ECO:0000259" key="12">
    <source>
        <dbReference type="Pfam" id="PF02769"/>
    </source>
</evidence>
<feature type="binding site" evidence="10">
    <location>
        <position position="902"/>
    </location>
    <ligand>
        <name>ATP</name>
        <dbReference type="ChEBI" id="CHEBI:30616"/>
    </ligand>
</feature>
<dbReference type="SUPFAM" id="SSF56042">
    <property type="entry name" value="PurM C-terminal domain-like"/>
    <property type="match status" value="2"/>
</dbReference>
<feature type="binding site" evidence="10">
    <location>
        <begin position="315"/>
        <end position="326"/>
    </location>
    <ligand>
        <name>ATP</name>
        <dbReference type="ChEBI" id="CHEBI:30616"/>
    </ligand>
</feature>
<dbReference type="Pfam" id="PF02769">
    <property type="entry name" value="AIRS_C"/>
    <property type="match status" value="2"/>
</dbReference>
<evidence type="ECO:0000256" key="10">
    <source>
        <dbReference type="HAMAP-Rule" id="MF_00419"/>
    </source>
</evidence>
<evidence type="ECO:0000256" key="4">
    <source>
        <dbReference type="ARBA" id="ARBA00022723"/>
    </source>
</evidence>
<evidence type="ECO:0000256" key="6">
    <source>
        <dbReference type="ARBA" id="ARBA00022755"/>
    </source>
</evidence>
<evidence type="ECO:0000313" key="16">
    <source>
        <dbReference type="EMBL" id="MDR5866676.1"/>
    </source>
</evidence>
<keyword evidence="17" id="KW-1185">Reference proteome</keyword>
<dbReference type="EC" id="6.3.5.3" evidence="10"/>
<dbReference type="PROSITE" id="PS51273">
    <property type="entry name" value="GATASE_TYPE_1"/>
    <property type="match status" value="1"/>
</dbReference>
<comment type="subunit">
    <text evidence="10">Monomer.</text>
</comment>
<dbReference type="Gene3D" id="3.90.650.10">
    <property type="entry name" value="PurM-like C-terminal domain"/>
    <property type="match status" value="2"/>
</dbReference>
<gene>
    <name evidence="10 16" type="primary">purL</name>
    <name evidence="16" type="synonym">purI</name>
    <name evidence="16" type="ORF">QC818_07770</name>
</gene>
<keyword evidence="6 10" id="KW-0658">Purine biosynthesis</keyword>
<protein>
    <recommendedName>
        <fullName evidence="10">Phosphoribosylformylglycinamidine synthase</fullName>
        <shortName evidence="10">FGAM synthase</shortName>
        <shortName evidence="10">FGAMS</shortName>
        <ecNumber evidence="10">6.3.5.3</ecNumber>
    </recommendedName>
    <alternativeName>
        <fullName evidence="10">Formylglycinamide ribonucleotide amidotransferase</fullName>
        <shortName evidence="10">FGAR amidotransferase</shortName>
        <shortName evidence="10">FGAR-AT</shortName>
    </alternativeName>
</protein>
<evidence type="ECO:0000256" key="5">
    <source>
        <dbReference type="ARBA" id="ARBA00022741"/>
    </source>
</evidence>
<keyword evidence="4 10" id="KW-0479">Metal-binding</keyword>
<keyword evidence="7 10" id="KW-0067">ATP-binding</keyword>
<feature type="active site" evidence="10">
    <location>
        <position position="1279"/>
    </location>
</feature>
<dbReference type="SMART" id="SM01211">
    <property type="entry name" value="GATase_5"/>
    <property type="match status" value="1"/>
</dbReference>
<dbReference type="Pfam" id="PF18072">
    <property type="entry name" value="FGAR-AT_linker"/>
    <property type="match status" value="1"/>
</dbReference>
<evidence type="ECO:0000256" key="9">
    <source>
        <dbReference type="ARBA" id="ARBA00022962"/>
    </source>
</evidence>
<feature type="active site" description="Nucleophile" evidence="10">
    <location>
        <position position="1152"/>
    </location>
</feature>
<dbReference type="CDD" id="cd01740">
    <property type="entry name" value="GATase1_FGAR_AT"/>
    <property type="match status" value="1"/>
</dbReference>
<feature type="domain" description="PurM-like C-terminal" evidence="12">
    <location>
        <begin position="441"/>
        <end position="598"/>
    </location>
</feature>
<comment type="similarity">
    <text evidence="2 10">In the N-terminal section; belongs to the FGAMS family.</text>
</comment>
<dbReference type="NCBIfam" id="TIGR01735">
    <property type="entry name" value="FGAM_synt"/>
    <property type="match status" value="1"/>
</dbReference>
<comment type="pathway">
    <text evidence="1 10">Purine metabolism; IMP biosynthesis via de novo pathway; 5-amino-1-(5-phospho-D-ribosyl)imidazole from N(2)-formyl-N(1)-(5-phospho-D-ribosyl)glycinamide: step 1/2.</text>
</comment>
<dbReference type="SUPFAM" id="SSF55326">
    <property type="entry name" value="PurM N-terminal domain-like"/>
    <property type="match status" value="2"/>
</dbReference>
<dbReference type="InterPro" id="IPR040707">
    <property type="entry name" value="FGAR-AT_N"/>
</dbReference>
<evidence type="ECO:0000256" key="11">
    <source>
        <dbReference type="SAM" id="MobiDB-lite"/>
    </source>
</evidence>
<evidence type="ECO:0000259" key="15">
    <source>
        <dbReference type="Pfam" id="PF22689"/>
    </source>
</evidence>
<dbReference type="Pfam" id="PF22689">
    <property type="entry name" value="FGAR-AT_PurM_N-like"/>
    <property type="match status" value="1"/>
</dbReference>
<evidence type="ECO:0000256" key="1">
    <source>
        <dbReference type="ARBA" id="ARBA00004920"/>
    </source>
</evidence>
<feature type="compositionally biased region" description="Polar residues" evidence="11">
    <location>
        <begin position="1249"/>
        <end position="1265"/>
    </location>
</feature>
<dbReference type="CDD" id="cd02204">
    <property type="entry name" value="PurL_repeat2"/>
    <property type="match status" value="1"/>
</dbReference>
<evidence type="ECO:0000256" key="3">
    <source>
        <dbReference type="ARBA" id="ARBA00022598"/>
    </source>
</evidence>
<dbReference type="NCBIfam" id="NF003672">
    <property type="entry name" value="PRK05297.1"/>
    <property type="match status" value="1"/>
</dbReference>
<dbReference type="Proteomes" id="UP001264519">
    <property type="component" value="Unassembled WGS sequence"/>
</dbReference>
<sequence length="1312" mass="142009">MLELRGAPALSAFRHAKLLDALHAVAPQVEALDADYVHFVDHAEALTDEERRLLERLLDYGPSREAEAGAVEGRLFLVVPRIGTQSPWSSKATDIAHNCGLTKVRRLERGVAYRVRFAGELSEEAFEAVLAALHDRMTESVLFDASDAARLFAHHEPAPLGRVDVLGGGRPALAEANVALGLALAEDEIDYLCEAFAGLERNPTDVELMMFAQANSEHCRHKIFNADWVVDGEPQTHSLFKMIKNTFEASPDDILSAYSDNAAVIRGSEAGRFFAAPLTGAAAERAVYGTHREPVNILMKVETHNHPTAIAPHPGAATGAGGEIRDEGATGIGGKPKAGLTGFTVSNLRIPEFVQPWEAFDYGKPERIVSALDIMLEGPIGGAAFNNEFGRPNLAGYFRSYEQDALGADGIERRGFHKPIMLAGGYGNIREDHVQKGEIPVGGKLIVMGGPAMLIGLGGGAASSMASGASSADLDFASVQRDNPEIERRVQEVIDRCWALGDDNPIRFIHDVGAGGLSNALPELVKDGERGGRFELREVPNAEPGMSPLEIWCNEAQERYVLAVAPEDLDTFDALCARERCPYAVVGEATEPHHLEVRDGHFESQPVDLPMSVLFGKPPRMQREFTRETRELPGVMLDNLDLREAMDRVLRLPAVASKSFLITIGDRSITGQVARDQMVGPWQVPVADVAVTTATFDTHAGEAMAMGERPPVALIDPAASARLAVAETITNLAAAPIARLGDIKLSANWMSAASHPGENQALFDAVHAVGMELCPALGIAVPVGKDSMSMRTAWEAENDKGEVEEKSVTAPLSLVTTGFAPVTDAMKTLTPQIDLTQDESDLILVDLGGGRNRLGGSALAQVYGQVGDECPDLDDPEDLKAFFSVIQGLNADGKLLAYHDRSDGGLLVTLLEMAFAAHAGLEIKLDWLIDETPEAFNALFAEELGAVIQVPREHTEEVLAQFAGAGLETCGVIARPRYDDQVRVTLFEEPLLETTRLLAQRTWAETSYRMQALRDNAECAKSEFDGLLDGRDPGLSAQPSFDVDEDVSAPFVNTARPAVAVLREQGVNGHLEMAWSFDHAGFEAVDVHMSDILEGRVGLEEFKGLVACGGFSYGDVLGAGGGWAKSVLFHDRAREQFAGFFGRDDSFALGVCNGCQMLAQLKELIPGAEDWPRFVRNESEQFEARVAMVRVEESPSILLSGMEGSLLPIAVAHGEGRAEFRDSAHLRRMQGSAQVALRYVDNYGQVTTRYPANPNGSPSGITGLTTPDGRVTAMMPHPERVVRAVTNSWRPTEWTRDGAWMRLFRNARTWLG</sequence>
<name>A0ABU1G193_9GAMM</name>
<evidence type="ECO:0000259" key="14">
    <source>
        <dbReference type="Pfam" id="PF18076"/>
    </source>
</evidence>
<dbReference type="SUPFAM" id="SSF109736">
    <property type="entry name" value="FGAM synthase PurL, linker domain"/>
    <property type="match status" value="1"/>
</dbReference>
<feature type="domain" description="FGAR-AT PurM N-terminal-like" evidence="15">
    <location>
        <begin position="657"/>
        <end position="821"/>
    </location>
</feature>
<feature type="active site" evidence="10">
    <location>
        <position position="1277"/>
    </location>
</feature>
<evidence type="ECO:0000256" key="8">
    <source>
        <dbReference type="ARBA" id="ARBA00022842"/>
    </source>
</evidence>
<dbReference type="Gene3D" id="3.40.50.880">
    <property type="match status" value="1"/>
</dbReference>
<proteinExistence type="inferred from homology"/>
<dbReference type="Pfam" id="PF13507">
    <property type="entry name" value="GATase_5"/>
    <property type="match status" value="1"/>
</dbReference>
<evidence type="ECO:0000256" key="2">
    <source>
        <dbReference type="ARBA" id="ARBA00008608"/>
    </source>
</evidence>
<dbReference type="InterPro" id="IPR055181">
    <property type="entry name" value="FGAR-AT_PurM_N-like"/>
</dbReference>
<dbReference type="InterPro" id="IPR036604">
    <property type="entry name" value="PurS-like_sf"/>
</dbReference>
<dbReference type="InterPro" id="IPR010073">
    <property type="entry name" value="PurL_large"/>
</dbReference>
<feature type="binding site" evidence="10">
    <location>
        <position position="688"/>
    </location>
    <ligand>
        <name>Mg(2+)</name>
        <dbReference type="ChEBI" id="CHEBI:18420"/>
    </ligand>
</feature>
<dbReference type="HAMAP" id="MF_00419">
    <property type="entry name" value="PurL_1"/>
    <property type="match status" value="1"/>
</dbReference>
<keyword evidence="9 10" id="KW-0315">Glutamine amidotransferase</keyword>
<evidence type="ECO:0000313" key="17">
    <source>
        <dbReference type="Proteomes" id="UP001264519"/>
    </source>
</evidence>
<evidence type="ECO:0000259" key="13">
    <source>
        <dbReference type="Pfam" id="PF18072"/>
    </source>
</evidence>
<feature type="binding site" evidence="10">
    <location>
        <position position="727"/>
    </location>
    <ligand>
        <name>Mg(2+)</name>
        <dbReference type="ChEBI" id="CHEBI:18420"/>
    </ligand>
</feature>
<dbReference type="Gene3D" id="1.10.8.750">
    <property type="entry name" value="Phosphoribosylformylglycinamidine synthase, linker domain"/>
    <property type="match status" value="1"/>
</dbReference>
<comment type="subcellular location">
    <subcellularLocation>
        <location evidence="10">Cytoplasm</location>
    </subcellularLocation>
</comment>
<keyword evidence="8 10" id="KW-0460">Magnesium</keyword>
<feature type="binding site" evidence="10">
    <location>
        <position position="731"/>
    </location>
    <ligand>
        <name>Mg(2+)</name>
        <dbReference type="ChEBI" id="CHEBI:18420"/>
    </ligand>
</feature>
<keyword evidence="5 10" id="KW-0547">Nucleotide-binding</keyword>
<dbReference type="EMBL" id="JARWAK010000005">
    <property type="protein sequence ID" value="MDR5866676.1"/>
    <property type="molecule type" value="Genomic_DNA"/>
</dbReference>
<dbReference type="PANTHER" id="PTHR10099">
    <property type="entry name" value="PHOSPHORIBOSYLFORMYLGLYCINAMIDINE SYNTHASE"/>
    <property type="match status" value="1"/>
</dbReference>
<dbReference type="SUPFAM" id="SSF82697">
    <property type="entry name" value="PurS-like"/>
    <property type="match status" value="1"/>
</dbReference>
<accession>A0ABU1G193</accession>
<comment type="function">
    <text evidence="10">Phosphoribosylformylglycinamidine synthase involved in the purines biosynthetic pathway. Catalyzes the ATP-dependent conversion of formylglycinamide ribonucleotide (FGAR) and glutamine to yield formylglycinamidine ribonucleotide (FGAM) and glutamate.</text>
</comment>
<dbReference type="PANTHER" id="PTHR10099:SF1">
    <property type="entry name" value="PHOSPHORIBOSYLFORMYLGLYCINAMIDINE SYNTHASE"/>
    <property type="match status" value="1"/>
</dbReference>
<dbReference type="InterPro" id="IPR036921">
    <property type="entry name" value="PurM-like_N_sf"/>
</dbReference>
<feature type="binding site" evidence="10">
    <location>
        <position position="900"/>
    </location>
    <ligand>
        <name>Mg(2+)</name>
        <dbReference type="ChEBI" id="CHEBI:18420"/>
    </ligand>
</feature>
<comment type="caution">
    <text evidence="16">The sequence shown here is derived from an EMBL/GenBank/DDBJ whole genome shotgun (WGS) entry which is preliminary data.</text>
</comment>
<keyword evidence="3 10" id="KW-0436">Ligase</keyword>
<dbReference type="InterPro" id="IPR029062">
    <property type="entry name" value="Class_I_gatase-like"/>
</dbReference>
<feature type="domain" description="PurM-like C-terminal" evidence="12">
    <location>
        <begin position="848"/>
        <end position="975"/>
    </location>
</feature>
<comment type="catalytic activity">
    <reaction evidence="10">
        <text>N(2)-formyl-N(1)-(5-phospho-beta-D-ribosyl)glycinamide + L-glutamine + ATP + H2O = 2-formamido-N(1)-(5-O-phospho-beta-D-ribosyl)acetamidine + L-glutamate + ADP + phosphate + H(+)</text>
        <dbReference type="Rhea" id="RHEA:17129"/>
        <dbReference type="ChEBI" id="CHEBI:15377"/>
        <dbReference type="ChEBI" id="CHEBI:15378"/>
        <dbReference type="ChEBI" id="CHEBI:29985"/>
        <dbReference type="ChEBI" id="CHEBI:30616"/>
        <dbReference type="ChEBI" id="CHEBI:43474"/>
        <dbReference type="ChEBI" id="CHEBI:58359"/>
        <dbReference type="ChEBI" id="CHEBI:147286"/>
        <dbReference type="ChEBI" id="CHEBI:147287"/>
        <dbReference type="ChEBI" id="CHEBI:456216"/>
        <dbReference type="EC" id="6.3.5.3"/>
    </reaction>
</comment>
<feature type="binding site" evidence="10">
    <location>
        <position position="687"/>
    </location>
    <ligand>
        <name>ATP</name>
        <dbReference type="ChEBI" id="CHEBI:30616"/>
    </ligand>
</feature>
<dbReference type="SUPFAM" id="SSF52317">
    <property type="entry name" value="Class I glutamine amidotransferase-like"/>
    <property type="match status" value="1"/>
</dbReference>
<keyword evidence="10" id="KW-0963">Cytoplasm</keyword>
<feature type="region of interest" description="Disordered" evidence="11">
    <location>
        <begin position="1249"/>
        <end position="1268"/>
    </location>
</feature>
<dbReference type="Pfam" id="PF18076">
    <property type="entry name" value="FGAR-AT_N"/>
    <property type="match status" value="1"/>
</dbReference>
<comment type="caution">
    <text evidence="10">Lacks conserved residue(s) required for the propagation of feature annotation.</text>
</comment>
<dbReference type="Gene3D" id="3.30.1330.10">
    <property type="entry name" value="PurM-like, N-terminal domain"/>
    <property type="match status" value="2"/>
</dbReference>
<reference evidence="16 17" key="1">
    <citation type="submission" date="2023-04" db="EMBL/GenBank/DDBJ databases">
        <title>A long-awaited taxogenomic arrangement of the family Halomonadaceae.</title>
        <authorList>
            <person name="De La Haba R."/>
            <person name="Chuvochina M."/>
            <person name="Wittouck S."/>
            <person name="Arahal D.R."/>
            <person name="Sanchez-Porro C."/>
            <person name="Hugenholtz P."/>
            <person name="Ventosa A."/>
        </authorList>
    </citation>
    <scope>NUCLEOTIDE SEQUENCE [LARGE SCALE GENOMIC DNA]</scope>
    <source>
        <strain evidence="16 17">DSM 23530</strain>
    </source>
</reference>
<dbReference type="GO" id="GO:0004642">
    <property type="term" value="F:phosphoribosylformylglycinamidine synthase activity"/>
    <property type="evidence" value="ECO:0007669"/>
    <property type="project" value="UniProtKB-EC"/>
</dbReference>
<feature type="domain" description="Phosphoribosylformylglycinamidine synthase N-terminal" evidence="14">
    <location>
        <begin position="36"/>
        <end position="152"/>
    </location>
</feature>
<evidence type="ECO:0000256" key="7">
    <source>
        <dbReference type="ARBA" id="ARBA00022840"/>
    </source>
</evidence>